<accession>A0A967B2X3</accession>
<dbReference type="PROSITE" id="PS01272">
    <property type="entry name" value="GCKR"/>
    <property type="match status" value="1"/>
</dbReference>
<dbReference type="GO" id="GO:0009254">
    <property type="term" value="P:peptidoglycan turnover"/>
    <property type="evidence" value="ECO:0007669"/>
    <property type="project" value="TreeGrafter"/>
</dbReference>
<dbReference type="InterPro" id="IPR005486">
    <property type="entry name" value="Glucokinase_regulatory_CS"/>
</dbReference>
<dbReference type="PROSITE" id="PS51464">
    <property type="entry name" value="SIS"/>
    <property type="match status" value="1"/>
</dbReference>
<dbReference type="InterPro" id="IPR005488">
    <property type="entry name" value="Etherase_MurQ"/>
</dbReference>
<dbReference type="Gene3D" id="1.10.8.1080">
    <property type="match status" value="1"/>
</dbReference>
<proteinExistence type="predicted"/>
<dbReference type="NCBIfam" id="NF003915">
    <property type="entry name" value="PRK05441.1"/>
    <property type="match status" value="1"/>
</dbReference>
<dbReference type="EMBL" id="WOTH01000002">
    <property type="protein sequence ID" value="NHO52745.1"/>
    <property type="molecule type" value="Genomic_DNA"/>
</dbReference>
<dbReference type="InterPro" id="IPR046348">
    <property type="entry name" value="SIS_dom_sf"/>
</dbReference>
<dbReference type="InterPro" id="IPR040190">
    <property type="entry name" value="MURQ/GCKR"/>
</dbReference>
<gene>
    <name evidence="4" type="ORF">GOB87_02030</name>
</gene>
<evidence type="ECO:0000313" key="5">
    <source>
        <dbReference type="Proteomes" id="UP000597459"/>
    </source>
</evidence>
<dbReference type="GO" id="GO:0016835">
    <property type="term" value="F:carbon-oxygen lyase activity"/>
    <property type="evidence" value="ECO:0007669"/>
    <property type="project" value="InterPro"/>
</dbReference>
<sequence>MSASLPATEGFDPAFDEFDTWPVGTQLNALWQSQLAAAAVVSGALPALTRAVEAALPCLEAGGRLIYAGAGSSARLAAQDGAELEPTYNWPPERMIVLIAGGTGALLQAVENAEDNEAAAQDAVREAHIGAQDVVVGIAASGRTPYTIACVKAARERGALTIGLANVPDTPLLAAAEHAVTVETGAEPISGSTRMKAGTTQKIVLNLLSTTLMTGLGRVYRARMVDMRSRNAKLRTRAVRMVTALANCDEEQARFALDATNGHVKPAILVACGITAEQAQEALARTDGNLRRALKNLGLATARRAT</sequence>
<dbReference type="GO" id="GO:0097367">
    <property type="term" value="F:carbohydrate derivative binding"/>
    <property type="evidence" value="ECO:0007669"/>
    <property type="project" value="InterPro"/>
</dbReference>
<dbReference type="EC" id="4.2.1.126" evidence="4"/>
<dbReference type="Gene3D" id="3.40.50.10490">
    <property type="entry name" value="Glucose-6-phosphate isomerase like protein, domain 1"/>
    <property type="match status" value="1"/>
</dbReference>
<keyword evidence="5" id="KW-1185">Reference proteome</keyword>
<evidence type="ECO:0000256" key="2">
    <source>
        <dbReference type="ARBA" id="ARBA00023277"/>
    </source>
</evidence>
<feature type="domain" description="SIS" evidence="3">
    <location>
        <begin position="55"/>
        <end position="218"/>
    </location>
</feature>
<dbReference type="InterPro" id="IPR001347">
    <property type="entry name" value="SIS_dom"/>
</dbReference>
<evidence type="ECO:0000256" key="1">
    <source>
        <dbReference type="ARBA" id="ARBA00023239"/>
    </source>
</evidence>
<keyword evidence="2" id="KW-0119">Carbohydrate metabolism</keyword>
<dbReference type="RefSeq" id="WP_166312866.1">
    <property type="nucleotide sequence ID" value="NZ_WOTH01000002.1"/>
</dbReference>
<dbReference type="PANTHER" id="PTHR10088:SF4">
    <property type="entry name" value="GLUCOKINASE REGULATORY PROTEIN"/>
    <property type="match status" value="1"/>
</dbReference>
<name>A0A967B2X3_9PROT</name>
<comment type="caution">
    <text evidence="4">The sequence shown here is derived from an EMBL/GenBank/DDBJ whole genome shotgun (WGS) entry which is preliminary data.</text>
</comment>
<dbReference type="Proteomes" id="UP000597459">
    <property type="component" value="Unassembled WGS sequence"/>
</dbReference>
<evidence type="ECO:0000259" key="3">
    <source>
        <dbReference type="PROSITE" id="PS51464"/>
    </source>
</evidence>
<reference evidence="4" key="1">
    <citation type="submission" date="2019-11" db="EMBL/GenBank/DDBJ databases">
        <title>Description of new Acetobacter species.</title>
        <authorList>
            <person name="Cleenwerck I."/>
            <person name="Sombolestani A.S."/>
        </authorList>
    </citation>
    <scope>NUCLEOTIDE SEQUENCE</scope>
    <source>
        <strain evidence="4">LMG 1626</strain>
    </source>
</reference>
<protein>
    <submittedName>
        <fullName evidence="4">N-acetylmuramic acid 6-phosphate etherase</fullName>
        <ecNumber evidence="4">4.2.1.126</ecNumber>
    </submittedName>
</protein>
<dbReference type="NCBIfam" id="NF009222">
    <property type="entry name" value="PRK12570.1"/>
    <property type="match status" value="1"/>
</dbReference>
<dbReference type="AlphaFoldDB" id="A0A967B2X3"/>
<keyword evidence="1 4" id="KW-0456">Lyase</keyword>
<dbReference type="Pfam" id="PF22645">
    <property type="entry name" value="GKRP_SIS_N"/>
    <property type="match status" value="1"/>
</dbReference>
<dbReference type="PANTHER" id="PTHR10088">
    <property type="entry name" value="GLUCOKINASE REGULATORY PROTEIN"/>
    <property type="match status" value="1"/>
</dbReference>
<dbReference type="GO" id="GO:0046348">
    <property type="term" value="P:amino sugar catabolic process"/>
    <property type="evidence" value="ECO:0007669"/>
    <property type="project" value="InterPro"/>
</dbReference>
<dbReference type="GO" id="GO:0016803">
    <property type="term" value="F:ether hydrolase activity"/>
    <property type="evidence" value="ECO:0007669"/>
    <property type="project" value="TreeGrafter"/>
</dbReference>
<dbReference type="SUPFAM" id="SSF53697">
    <property type="entry name" value="SIS domain"/>
    <property type="match status" value="1"/>
</dbReference>
<organism evidence="4 5">
    <name type="scientific">Acetobacter estunensis</name>
    <dbReference type="NCBI Taxonomy" id="104097"/>
    <lineage>
        <taxon>Bacteria</taxon>
        <taxon>Pseudomonadati</taxon>
        <taxon>Pseudomonadota</taxon>
        <taxon>Alphaproteobacteria</taxon>
        <taxon>Acetobacterales</taxon>
        <taxon>Acetobacteraceae</taxon>
        <taxon>Acetobacter</taxon>
    </lineage>
</organism>
<evidence type="ECO:0000313" key="4">
    <source>
        <dbReference type="EMBL" id="NHO52745.1"/>
    </source>
</evidence>
<dbReference type="CDD" id="cd05007">
    <property type="entry name" value="SIS_Etherase"/>
    <property type="match status" value="1"/>
</dbReference>